<dbReference type="PROSITE" id="PS51747">
    <property type="entry name" value="CYT_DCMP_DEAMINASES_2"/>
    <property type="match status" value="1"/>
</dbReference>
<dbReference type="GO" id="GO:0005737">
    <property type="term" value="C:cytoplasm"/>
    <property type="evidence" value="ECO:0007669"/>
    <property type="project" value="TreeGrafter"/>
</dbReference>
<accession>A0A6J4NGE5</accession>
<dbReference type="PIRSF" id="PIRSF006019">
    <property type="entry name" value="dCMP_deaminase"/>
    <property type="match status" value="1"/>
</dbReference>
<evidence type="ECO:0000256" key="3">
    <source>
        <dbReference type="ARBA" id="ARBA00022723"/>
    </source>
</evidence>
<comment type="similarity">
    <text evidence="2">Belongs to the cytidine and deoxycytidylate deaminase family.</text>
</comment>
<dbReference type="EMBL" id="CADCUT010000007">
    <property type="protein sequence ID" value="CAA9384474.1"/>
    <property type="molecule type" value="Genomic_DNA"/>
</dbReference>
<feature type="binding site" evidence="7">
    <location>
        <position position="121"/>
    </location>
    <ligand>
        <name>Zn(2+)</name>
        <dbReference type="ChEBI" id="CHEBI:29105"/>
        <note>catalytic</note>
    </ligand>
</feature>
<dbReference type="SUPFAM" id="SSF53927">
    <property type="entry name" value="Cytidine deaminase-like"/>
    <property type="match status" value="1"/>
</dbReference>
<dbReference type="AlphaFoldDB" id="A0A6J4NGE5"/>
<evidence type="ECO:0000313" key="9">
    <source>
        <dbReference type="EMBL" id="CAA9384474.1"/>
    </source>
</evidence>
<dbReference type="InterPro" id="IPR016193">
    <property type="entry name" value="Cytidine_deaminase-like"/>
</dbReference>
<protein>
    <submittedName>
        <fullName evidence="9">dCMP deaminase @ Late competence protein ComEB</fullName>
        <ecNumber evidence="9">3.5.4.12</ecNumber>
    </submittedName>
</protein>
<name>A0A6J4NGE5_9ACTN</name>
<feature type="domain" description="CMP/dCMP-type deaminase" evidence="8">
    <location>
        <begin position="24"/>
        <end position="161"/>
    </location>
</feature>
<dbReference type="InterPro" id="IPR016192">
    <property type="entry name" value="APOBEC/CMP_deaminase_Zn-bd"/>
</dbReference>
<comment type="cofactor">
    <cofactor evidence="1 7">
        <name>Zn(2+)</name>
        <dbReference type="ChEBI" id="CHEBI:29105"/>
    </cofactor>
</comment>
<dbReference type="EC" id="3.5.4.12" evidence="9"/>
<proteinExistence type="inferred from homology"/>
<evidence type="ECO:0000256" key="5">
    <source>
        <dbReference type="ARBA" id="ARBA00022833"/>
    </source>
</evidence>
<dbReference type="GO" id="GO:0008270">
    <property type="term" value="F:zinc ion binding"/>
    <property type="evidence" value="ECO:0007669"/>
    <property type="project" value="InterPro"/>
</dbReference>
<dbReference type="InterPro" id="IPR035105">
    <property type="entry name" value="Deoxycytidylate_deaminase_dom"/>
</dbReference>
<feature type="binding site" evidence="7">
    <location>
        <position position="93"/>
    </location>
    <ligand>
        <name>Zn(2+)</name>
        <dbReference type="ChEBI" id="CHEBI:29105"/>
        <note>catalytic</note>
    </ligand>
</feature>
<evidence type="ECO:0000256" key="1">
    <source>
        <dbReference type="ARBA" id="ARBA00001947"/>
    </source>
</evidence>
<dbReference type="PROSITE" id="PS00903">
    <property type="entry name" value="CYT_DCMP_DEAMINASES_1"/>
    <property type="match status" value="1"/>
</dbReference>
<organism evidence="9">
    <name type="scientific">uncultured Rubrobacteraceae bacterium</name>
    <dbReference type="NCBI Taxonomy" id="349277"/>
    <lineage>
        <taxon>Bacteria</taxon>
        <taxon>Bacillati</taxon>
        <taxon>Actinomycetota</taxon>
        <taxon>Rubrobacteria</taxon>
        <taxon>Rubrobacterales</taxon>
        <taxon>Rubrobacteraceae</taxon>
        <taxon>environmental samples</taxon>
    </lineage>
</organism>
<feature type="binding site" evidence="7">
    <location>
        <position position="124"/>
    </location>
    <ligand>
        <name>Zn(2+)</name>
        <dbReference type="ChEBI" id="CHEBI:29105"/>
        <note>catalytic</note>
    </ligand>
</feature>
<dbReference type="GO" id="GO:0004132">
    <property type="term" value="F:dCMP deaminase activity"/>
    <property type="evidence" value="ECO:0007669"/>
    <property type="project" value="UniProtKB-EC"/>
</dbReference>
<evidence type="ECO:0000256" key="7">
    <source>
        <dbReference type="PIRSR" id="PIRSR006019-2"/>
    </source>
</evidence>
<dbReference type="InterPro" id="IPR016473">
    <property type="entry name" value="dCMP_deaminase"/>
</dbReference>
<gene>
    <name evidence="9" type="ORF">AVDCRST_MAG03-164</name>
</gene>
<evidence type="ECO:0000256" key="2">
    <source>
        <dbReference type="ARBA" id="ARBA00006576"/>
    </source>
</evidence>
<reference evidence="9" key="1">
    <citation type="submission" date="2020-02" db="EMBL/GenBank/DDBJ databases">
        <authorList>
            <person name="Meier V. D."/>
        </authorList>
    </citation>
    <scope>NUCLEOTIDE SEQUENCE</scope>
    <source>
        <strain evidence="9">AVDCRST_MAG03</strain>
    </source>
</reference>
<dbReference type="InterPro" id="IPR015517">
    <property type="entry name" value="dCMP_deaminase-rel"/>
</dbReference>
<dbReference type="Pfam" id="PF00383">
    <property type="entry name" value="dCMP_cyt_deam_1"/>
    <property type="match status" value="1"/>
</dbReference>
<feature type="active site" description="Proton donor" evidence="6">
    <location>
        <position position="95"/>
    </location>
</feature>
<dbReference type="PANTHER" id="PTHR11086:SF18">
    <property type="entry name" value="DEOXYCYTIDYLATE DEAMINASE"/>
    <property type="match status" value="1"/>
</dbReference>
<keyword evidence="3 7" id="KW-0479">Metal-binding</keyword>
<dbReference type="CDD" id="cd01286">
    <property type="entry name" value="deoxycytidylate_deaminase"/>
    <property type="match status" value="1"/>
</dbReference>
<evidence type="ECO:0000256" key="6">
    <source>
        <dbReference type="PIRSR" id="PIRSR006019-1"/>
    </source>
</evidence>
<sequence>MERFKNPGEDTSGEHETLKKVRPSWDEYFMRISHEVATRSTCPRLAVGAVIVRDKRILTTGYNGSPSGLPHCDEVGCLIRIVDGRESCQRTLHAEQNAIIQAAYHGVSVTGSSIYCTHQPCLMCVKMIMNAGIEEVRYAGGYPDPLAMELAAEGGLRMVRF</sequence>
<dbReference type="Gene3D" id="3.40.140.10">
    <property type="entry name" value="Cytidine Deaminase, domain 2"/>
    <property type="match status" value="1"/>
</dbReference>
<keyword evidence="4 9" id="KW-0378">Hydrolase</keyword>
<dbReference type="GO" id="GO:0006220">
    <property type="term" value="P:pyrimidine nucleotide metabolic process"/>
    <property type="evidence" value="ECO:0007669"/>
    <property type="project" value="InterPro"/>
</dbReference>
<evidence type="ECO:0000256" key="4">
    <source>
        <dbReference type="ARBA" id="ARBA00022801"/>
    </source>
</evidence>
<evidence type="ECO:0000259" key="8">
    <source>
        <dbReference type="PROSITE" id="PS51747"/>
    </source>
</evidence>
<dbReference type="PANTHER" id="PTHR11086">
    <property type="entry name" value="DEOXYCYTIDYLATE DEAMINASE-RELATED"/>
    <property type="match status" value="1"/>
</dbReference>
<keyword evidence="5 7" id="KW-0862">Zinc</keyword>
<dbReference type="InterPro" id="IPR002125">
    <property type="entry name" value="CMP_dCMP_dom"/>
</dbReference>